<evidence type="ECO:0000256" key="3">
    <source>
        <dbReference type="ARBA" id="ARBA00004141"/>
    </source>
</evidence>
<dbReference type="PANTHER" id="PTHR45627:SF26">
    <property type="entry name" value="ADENYLATE CYCLASE TYPE 1"/>
    <property type="match status" value="1"/>
</dbReference>
<evidence type="ECO:0000313" key="16">
    <source>
        <dbReference type="EMBL" id="PAV85112.1"/>
    </source>
</evidence>
<dbReference type="SUPFAM" id="SSF55073">
    <property type="entry name" value="Nucleotide cyclase"/>
    <property type="match status" value="2"/>
</dbReference>
<dbReference type="InterPro" id="IPR001054">
    <property type="entry name" value="A/G_cyclase"/>
</dbReference>
<feature type="transmembrane region" description="Helical" evidence="14">
    <location>
        <begin position="443"/>
        <end position="462"/>
    </location>
</feature>
<evidence type="ECO:0000256" key="8">
    <source>
        <dbReference type="ARBA" id="ARBA00022840"/>
    </source>
</evidence>
<keyword evidence="10 14" id="KW-1133">Transmembrane helix</keyword>
<dbReference type="Proteomes" id="UP000218231">
    <property type="component" value="Unassembled WGS sequence"/>
</dbReference>
<feature type="region of interest" description="Disordered" evidence="13">
    <location>
        <begin position="710"/>
        <end position="852"/>
    </location>
</feature>
<evidence type="ECO:0000256" key="11">
    <source>
        <dbReference type="ARBA" id="ARBA00023136"/>
    </source>
</evidence>
<reference evidence="16 17" key="1">
    <citation type="journal article" date="2017" name="Curr. Biol.">
        <title>Genome architecture and evolution of a unichromosomal asexual nematode.</title>
        <authorList>
            <person name="Fradin H."/>
            <person name="Zegar C."/>
            <person name="Gutwein M."/>
            <person name="Lucas J."/>
            <person name="Kovtun M."/>
            <person name="Corcoran D."/>
            <person name="Baugh L.R."/>
            <person name="Kiontke K."/>
            <person name="Gunsalus K."/>
            <person name="Fitch D.H."/>
            <person name="Piano F."/>
        </authorList>
    </citation>
    <scope>NUCLEOTIDE SEQUENCE [LARGE SCALE GENOMIC DNA]</scope>
    <source>
        <strain evidence="16">PF1309</strain>
    </source>
</reference>
<keyword evidence="6" id="KW-0479">Metal-binding</keyword>
<keyword evidence="5 14" id="KW-0812">Transmembrane</keyword>
<gene>
    <name evidence="16" type="ORF">WR25_04528</name>
</gene>
<feature type="transmembrane region" description="Helical" evidence="14">
    <location>
        <begin position="6"/>
        <end position="26"/>
    </location>
</feature>
<feature type="transmembrane region" description="Helical" evidence="14">
    <location>
        <begin position="412"/>
        <end position="431"/>
    </location>
</feature>
<evidence type="ECO:0000256" key="1">
    <source>
        <dbReference type="ARBA" id="ARBA00001436"/>
    </source>
</evidence>
<feature type="domain" description="Guanylate cyclase" evidence="15">
    <location>
        <begin position="528"/>
        <end position="634"/>
    </location>
</feature>
<keyword evidence="12" id="KW-0456">Lyase</keyword>
<evidence type="ECO:0000256" key="2">
    <source>
        <dbReference type="ARBA" id="ARBA00001593"/>
    </source>
</evidence>
<comment type="caution">
    <text evidence="16">The sequence shown here is derived from an EMBL/GenBank/DDBJ whole genome shotgun (WGS) entry which is preliminary data.</text>
</comment>
<feature type="domain" description="Guanylate cyclase" evidence="15">
    <location>
        <begin position="92"/>
        <end position="217"/>
    </location>
</feature>
<evidence type="ECO:0000256" key="10">
    <source>
        <dbReference type="ARBA" id="ARBA00022989"/>
    </source>
</evidence>
<dbReference type="Gene3D" id="3.30.70.1230">
    <property type="entry name" value="Nucleotide cyclase"/>
    <property type="match status" value="2"/>
</dbReference>
<dbReference type="PROSITE" id="PS50125">
    <property type="entry name" value="GUANYLATE_CYCLASE_2"/>
    <property type="match status" value="2"/>
</dbReference>
<evidence type="ECO:0000259" key="15">
    <source>
        <dbReference type="PROSITE" id="PS50125"/>
    </source>
</evidence>
<comment type="subcellular location">
    <subcellularLocation>
        <location evidence="3">Membrane</location>
        <topology evidence="3">Multi-pass membrane protein</topology>
    </subcellularLocation>
</comment>
<dbReference type="STRING" id="2018661.A0A2A2LFX1"/>
<evidence type="ECO:0000256" key="9">
    <source>
        <dbReference type="ARBA" id="ARBA00022842"/>
    </source>
</evidence>
<dbReference type="EC" id="4.6.1.1" evidence="4"/>
<dbReference type="InterPro" id="IPR029787">
    <property type="entry name" value="Nucleotide_cyclase"/>
</dbReference>
<keyword evidence="17" id="KW-1185">Reference proteome</keyword>
<organism evidence="16 17">
    <name type="scientific">Diploscapter pachys</name>
    <dbReference type="NCBI Taxonomy" id="2018661"/>
    <lineage>
        <taxon>Eukaryota</taxon>
        <taxon>Metazoa</taxon>
        <taxon>Ecdysozoa</taxon>
        <taxon>Nematoda</taxon>
        <taxon>Chromadorea</taxon>
        <taxon>Rhabditida</taxon>
        <taxon>Rhabditina</taxon>
        <taxon>Rhabditomorpha</taxon>
        <taxon>Rhabditoidea</taxon>
        <taxon>Rhabditidae</taxon>
        <taxon>Diploscapter</taxon>
    </lineage>
</organism>
<dbReference type="OrthoDB" id="5867840at2759"/>
<dbReference type="GO" id="GO:0005524">
    <property type="term" value="F:ATP binding"/>
    <property type="evidence" value="ECO:0007669"/>
    <property type="project" value="UniProtKB-KW"/>
</dbReference>
<feature type="transmembrane region" description="Helical" evidence="14">
    <location>
        <begin position="469"/>
        <end position="489"/>
    </location>
</feature>
<evidence type="ECO:0000256" key="13">
    <source>
        <dbReference type="SAM" id="MobiDB-lite"/>
    </source>
</evidence>
<feature type="compositionally biased region" description="Low complexity" evidence="13">
    <location>
        <begin position="712"/>
        <end position="723"/>
    </location>
</feature>
<evidence type="ECO:0000256" key="6">
    <source>
        <dbReference type="ARBA" id="ARBA00022723"/>
    </source>
</evidence>
<dbReference type="PANTHER" id="PTHR45627">
    <property type="entry name" value="ADENYLATE CYCLASE TYPE 1"/>
    <property type="match status" value="1"/>
</dbReference>
<evidence type="ECO:0000313" key="17">
    <source>
        <dbReference type="Proteomes" id="UP000218231"/>
    </source>
</evidence>
<dbReference type="GO" id="GO:0007189">
    <property type="term" value="P:adenylate cyclase-activating G protein-coupled receptor signaling pathway"/>
    <property type="evidence" value="ECO:0007669"/>
    <property type="project" value="TreeGrafter"/>
</dbReference>
<evidence type="ECO:0000256" key="14">
    <source>
        <dbReference type="SAM" id="Phobius"/>
    </source>
</evidence>
<keyword evidence="11 14" id="KW-0472">Membrane</keyword>
<dbReference type="CDD" id="cd07302">
    <property type="entry name" value="CHD"/>
    <property type="match status" value="1"/>
</dbReference>
<comment type="catalytic activity">
    <reaction evidence="2">
        <text>ATP = 3',5'-cyclic AMP + diphosphate</text>
        <dbReference type="Rhea" id="RHEA:15389"/>
        <dbReference type="ChEBI" id="CHEBI:30616"/>
        <dbReference type="ChEBI" id="CHEBI:33019"/>
        <dbReference type="ChEBI" id="CHEBI:58165"/>
        <dbReference type="EC" id="4.6.1.1"/>
    </reaction>
</comment>
<dbReference type="AlphaFoldDB" id="A0A2A2LFX1"/>
<feature type="transmembrane region" description="Helical" evidence="14">
    <location>
        <begin position="501"/>
        <end position="518"/>
    </location>
</feature>
<proteinExistence type="predicted"/>
<dbReference type="GO" id="GO:0035556">
    <property type="term" value="P:intracellular signal transduction"/>
    <property type="evidence" value="ECO:0007669"/>
    <property type="project" value="InterPro"/>
</dbReference>
<dbReference type="GO" id="GO:0005886">
    <property type="term" value="C:plasma membrane"/>
    <property type="evidence" value="ECO:0007669"/>
    <property type="project" value="TreeGrafter"/>
</dbReference>
<comment type="catalytic activity">
    <reaction evidence="1">
        <text>GTP = 3',5'-cyclic GMP + diphosphate</text>
        <dbReference type="Rhea" id="RHEA:13665"/>
        <dbReference type="ChEBI" id="CHEBI:33019"/>
        <dbReference type="ChEBI" id="CHEBI:37565"/>
        <dbReference type="ChEBI" id="CHEBI:57746"/>
        <dbReference type="EC" id="4.6.1.2"/>
    </reaction>
</comment>
<dbReference type="GO" id="GO:0004016">
    <property type="term" value="F:adenylate cyclase activity"/>
    <property type="evidence" value="ECO:0007669"/>
    <property type="project" value="UniProtKB-EC"/>
</dbReference>
<feature type="transmembrane region" description="Helical" evidence="14">
    <location>
        <begin position="344"/>
        <end position="365"/>
    </location>
</feature>
<evidence type="ECO:0000256" key="7">
    <source>
        <dbReference type="ARBA" id="ARBA00022741"/>
    </source>
</evidence>
<evidence type="ECO:0000256" key="5">
    <source>
        <dbReference type="ARBA" id="ARBA00022692"/>
    </source>
</evidence>
<evidence type="ECO:0000256" key="12">
    <source>
        <dbReference type="ARBA" id="ARBA00023239"/>
    </source>
</evidence>
<dbReference type="SMART" id="SM00044">
    <property type="entry name" value="CYCc"/>
    <property type="match status" value="1"/>
</dbReference>
<accession>A0A2A2LFX1</accession>
<keyword evidence="9" id="KW-0460">Magnesium</keyword>
<sequence length="1050" mass="117820">MRLEYKLLACVVVHVWTHFVGVYLSLTSNRLERSSFLSARNAVDAEVAAEYQSNRLNNLLSAFLPNHLIAPARHQITLYNPHLYAEHYSQVTVCYGKLVGFEKVLSQCSSIDAARVLKELDMRIDRLTAQNGCVRIASDGVTAVCSVPSIDSEHAIKLCNFAIELEALINSFRDATTAEVSVCVGIDSGSISGGIVGSTKWHYDILGDTVDSAILLQSSVIGSGVFVSNETRRQLGSQFRVEPYGNYWKLVCDRGCSEMFPISKRFSLMTAPQAINRLLQGIAAIDPSLKTMATSKRRKSEKIKEIFEGMRPNQEEKTSFMNTVSLQFKNEQLEGEYHKEMDQWFIPALAISIFYLVIFGIYHMLVMPRLITSLALIVLALTMMFVILLMLYINYFHSFSQFITRTSSGHSITIALIMTVLFLCGIVNTFSCPLPEQSDVCQRVHFSAFSFAIWMLTASVFIRFSSIYLSLMLLISLVAYGIQIVFVHPHPMGPKEFATEFDLLTGLVSLCLLILMHIRRCEKLMRLDFLSVVKMLINYKGVEKIKNFNRFYVIAVGLLPDAAQNVNETPWTIGELLYKLSSFLLDIVMPFSAGNDFHVQIGVDCGSALSIITDVDRPNYNLWGETVERARTLMMAASHGSIYVSEEIYLALRPRPLKFSNQPVKITNNLSAYKLHTGLRADSVASPDNTMPKEEQERHIQDMFAAATMHANGGSNNNNSNTNQRSVVDTQTSELASSMASSFSSELQSMDGDAETDSDIEWVTPEMALMNSRSESRTRYAQPAANGPKKKRVLRTNWRDTDYDPYREPYQSRSRNANDSYKNEHALQYSDWSEAEGSRANSRASSNRKWRGTSKSSLRNAFGFLKKGQSTDIESVGDPAERLQAAANRVDRMLQELNAYGDFSDVRPLEYRPFPTTAYGNNATGPGGSLRSLNRAMSSACHTEYDNAESEAALSDLEGLGKAMSAREKRKRKWGAVERKDDESQESSMASSMDLEPLRWKSVHSIGYENEYEMSDPEGLAIQEMQALSRDIRRNFGDFQLATFEDIGRD</sequence>
<evidence type="ECO:0000256" key="4">
    <source>
        <dbReference type="ARBA" id="ARBA00012201"/>
    </source>
</evidence>
<dbReference type="GO" id="GO:0046872">
    <property type="term" value="F:metal ion binding"/>
    <property type="evidence" value="ECO:0007669"/>
    <property type="project" value="UniProtKB-KW"/>
</dbReference>
<feature type="compositionally biased region" description="Polar residues" evidence="13">
    <location>
        <begin position="811"/>
        <end position="820"/>
    </location>
</feature>
<keyword evidence="8" id="KW-0067">ATP-binding</keyword>
<dbReference type="GO" id="GO:0006171">
    <property type="term" value="P:cAMP biosynthetic process"/>
    <property type="evidence" value="ECO:0007669"/>
    <property type="project" value="TreeGrafter"/>
</dbReference>
<keyword evidence="7" id="KW-0547">Nucleotide-binding</keyword>
<dbReference type="GO" id="GO:0004383">
    <property type="term" value="F:guanylate cyclase activity"/>
    <property type="evidence" value="ECO:0007669"/>
    <property type="project" value="UniProtKB-EC"/>
</dbReference>
<dbReference type="EMBL" id="LIAE01006806">
    <property type="protein sequence ID" value="PAV85112.1"/>
    <property type="molecule type" value="Genomic_DNA"/>
</dbReference>
<name>A0A2A2LFX1_9BILA</name>
<feature type="compositionally biased region" description="Low complexity" evidence="13">
    <location>
        <begin position="733"/>
        <end position="750"/>
    </location>
</feature>
<dbReference type="Pfam" id="PF00211">
    <property type="entry name" value="Guanylate_cyc"/>
    <property type="match status" value="2"/>
</dbReference>
<protein>
    <recommendedName>
        <fullName evidence="4">adenylate cyclase</fullName>
        <ecNumber evidence="4">4.6.1.1</ecNumber>
    </recommendedName>
</protein>
<feature type="compositionally biased region" description="Basic and acidic residues" evidence="13">
    <location>
        <begin position="797"/>
        <end position="807"/>
    </location>
</feature>
<feature type="transmembrane region" description="Helical" evidence="14">
    <location>
        <begin position="371"/>
        <end position="392"/>
    </location>
</feature>